<dbReference type="EMBL" id="SGPJ01000091">
    <property type="protein sequence ID" value="THG99114.1"/>
    <property type="molecule type" value="Genomic_DNA"/>
</dbReference>
<organism evidence="3 4">
    <name type="scientific">Hermanssonia centrifuga</name>
    <dbReference type="NCBI Taxonomy" id="98765"/>
    <lineage>
        <taxon>Eukaryota</taxon>
        <taxon>Fungi</taxon>
        <taxon>Dikarya</taxon>
        <taxon>Basidiomycota</taxon>
        <taxon>Agaricomycotina</taxon>
        <taxon>Agaricomycetes</taxon>
        <taxon>Polyporales</taxon>
        <taxon>Meruliaceae</taxon>
        <taxon>Hermanssonia</taxon>
    </lineage>
</organism>
<dbReference type="InterPro" id="IPR045340">
    <property type="entry name" value="DUF6533"/>
</dbReference>
<reference evidence="3 4" key="1">
    <citation type="submission" date="2019-02" db="EMBL/GenBank/DDBJ databases">
        <title>Genome sequencing of the rare red list fungi Phlebia centrifuga.</title>
        <authorList>
            <person name="Buettner E."/>
            <person name="Kellner H."/>
        </authorList>
    </citation>
    <scope>NUCLEOTIDE SEQUENCE [LARGE SCALE GENOMIC DNA]</scope>
    <source>
        <strain evidence="3 4">DSM 108282</strain>
    </source>
</reference>
<name>A0A4S4KKZ6_9APHY</name>
<proteinExistence type="predicted"/>
<feature type="transmembrane region" description="Helical" evidence="1">
    <location>
        <begin position="51"/>
        <end position="73"/>
    </location>
</feature>
<feature type="transmembrane region" description="Helical" evidence="1">
    <location>
        <begin position="17"/>
        <end position="39"/>
    </location>
</feature>
<sequence length="80" mass="9195">MSQTTTDAAVVAVVEEYLLESIIAASMFALTVYEYIITLQREVTWIWLRKWTLATWIFLANRYLTIAAVIIVVSRPTAQR</sequence>
<dbReference type="AlphaFoldDB" id="A0A4S4KKZ6"/>
<evidence type="ECO:0000313" key="4">
    <source>
        <dbReference type="Proteomes" id="UP000309038"/>
    </source>
</evidence>
<protein>
    <recommendedName>
        <fullName evidence="2">DUF6533 domain-containing protein</fullName>
    </recommendedName>
</protein>
<keyword evidence="4" id="KW-1185">Reference proteome</keyword>
<keyword evidence="1" id="KW-1133">Transmembrane helix</keyword>
<comment type="caution">
    <text evidence="3">The sequence shown here is derived from an EMBL/GenBank/DDBJ whole genome shotgun (WGS) entry which is preliminary data.</text>
</comment>
<evidence type="ECO:0000256" key="1">
    <source>
        <dbReference type="SAM" id="Phobius"/>
    </source>
</evidence>
<feature type="domain" description="DUF6533" evidence="2">
    <location>
        <begin position="24"/>
        <end position="67"/>
    </location>
</feature>
<keyword evidence="1" id="KW-0812">Transmembrane</keyword>
<gene>
    <name evidence="3" type="ORF">EW026_g3159</name>
</gene>
<keyword evidence="1" id="KW-0472">Membrane</keyword>
<accession>A0A4S4KKZ6</accession>
<evidence type="ECO:0000259" key="2">
    <source>
        <dbReference type="Pfam" id="PF20151"/>
    </source>
</evidence>
<dbReference type="Proteomes" id="UP000309038">
    <property type="component" value="Unassembled WGS sequence"/>
</dbReference>
<evidence type="ECO:0000313" key="3">
    <source>
        <dbReference type="EMBL" id="THG99114.1"/>
    </source>
</evidence>
<dbReference type="Pfam" id="PF20151">
    <property type="entry name" value="DUF6533"/>
    <property type="match status" value="1"/>
</dbReference>